<evidence type="ECO:0000313" key="12">
    <source>
        <dbReference type="Proteomes" id="UP001232493"/>
    </source>
</evidence>
<dbReference type="CDD" id="cd03108">
    <property type="entry name" value="AdSS"/>
    <property type="match status" value="1"/>
</dbReference>
<evidence type="ECO:0000256" key="9">
    <source>
        <dbReference type="PROSITE-ProRule" id="PRU10134"/>
    </source>
</evidence>
<dbReference type="HAMAP" id="MF_00011">
    <property type="entry name" value="Adenylosucc_synth"/>
    <property type="match status" value="1"/>
</dbReference>
<evidence type="ECO:0000256" key="3">
    <source>
        <dbReference type="ARBA" id="ARBA00022723"/>
    </source>
</evidence>
<evidence type="ECO:0000256" key="10">
    <source>
        <dbReference type="RuleBase" id="RU000520"/>
    </source>
</evidence>
<proteinExistence type="inferred from homology"/>
<dbReference type="SUPFAM" id="SSF52540">
    <property type="entry name" value="P-loop containing nucleoside triphosphate hydrolases"/>
    <property type="match status" value="1"/>
</dbReference>
<evidence type="ECO:0000256" key="5">
    <source>
        <dbReference type="ARBA" id="ARBA00022755"/>
    </source>
</evidence>
<keyword evidence="12" id="KW-1185">Reference proteome</keyword>
<keyword evidence="4 8" id="KW-0547">Nucleotide-binding</keyword>
<accession>A0ABY8PT21</accession>
<comment type="subunit">
    <text evidence="1 8">Homodimer.</text>
</comment>
<dbReference type="PROSITE" id="PS00513">
    <property type="entry name" value="ADENYLOSUCCIN_SYN_2"/>
    <property type="match status" value="1"/>
</dbReference>
<dbReference type="InterPro" id="IPR042110">
    <property type="entry name" value="Adenylosuccinate_synth_dom2"/>
</dbReference>
<dbReference type="InterPro" id="IPR033128">
    <property type="entry name" value="Adenylosuccin_syn_Lys_AS"/>
</dbReference>
<dbReference type="InterPro" id="IPR027417">
    <property type="entry name" value="P-loop_NTPase"/>
</dbReference>
<dbReference type="Proteomes" id="UP001232493">
    <property type="component" value="Chromosome"/>
</dbReference>
<reference evidence="11 12" key="1">
    <citation type="submission" date="2021-02" db="EMBL/GenBank/DDBJ databases">
        <title>Characterization of Marinitoga sp. nov. str. BP5-C20A.</title>
        <authorList>
            <person name="Erauso G."/>
            <person name="Postec A."/>
        </authorList>
    </citation>
    <scope>NUCLEOTIDE SEQUENCE [LARGE SCALE GENOMIC DNA]</scope>
    <source>
        <strain evidence="11 12">BP5-C20A</strain>
    </source>
</reference>
<keyword evidence="5 8" id="KW-0658">Purine biosynthesis</keyword>
<dbReference type="PANTHER" id="PTHR11846">
    <property type="entry name" value="ADENYLOSUCCINATE SYNTHETASE"/>
    <property type="match status" value="1"/>
</dbReference>
<feature type="binding site" evidence="8">
    <location>
        <begin position="327"/>
        <end position="329"/>
    </location>
    <ligand>
        <name>GTP</name>
        <dbReference type="ChEBI" id="CHEBI:37565"/>
    </ligand>
</feature>
<feature type="binding site" evidence="8">
    <location>
        <begin position="40"/>
        <end position="42"/>
    </location>
    <ligand>
        <name>GTP</name>
        <dbReference type="ChEBI" id="CHEBI:37565"/>
    </ligand>
</feature>
<keyword evidence="7 8" id="KW-0342">GTP-binding</keyword>
<evidence type="ECO:0000313" key="11">
    <source>
        <dbReference type="EMBL" id="WGS65760.1"/>
    </source>
</evidence>
<feature type="binding site" description="in other chain" evidence="8">
    <location>
        <position position="236"/>
    </location>
    <ligand>
        <name>IMP</name>
        <dbReference type="ChEBI" id="CHEBI:58053"/>
        <note>ligand shared between dimeric partners</note>
    </ligand>
</feature>
<feature type="binding site" description="in other chain" evidence="8">
    <location>
        <position position="128"/>
    </location>
    <ligand>
        <name>IMP</name>
        <dbReference type="ChEBI" id="CHEBI:58053"/>
        <note>ligand shared between dimeric partners</note>
    </ligand>
</feature>
<name>A0ABY8PT21_9BACT</name>
<comment type="catalytic activity">
    <reaction evidence="8 10">
        <text>IMP + L-aspartate + GTP = N(6)-(1,2-dicarboxyethyl)-AMP + GDP + phosphate + 2 H(+)</text>
        <dbReference type="Rhea" id="RHEA:15753"/>
        <dbReference type="ChEBI" id="CHEBI:15378"/>
        <dbReference type="ChEBI" id="CHEBI:29991"/>
        <dbReference type="ChEBI" id="CHEBI:37565"/>
        <dbReference type="ChEBI" id="CHEBI:43474"/>
        <dbReference type="ChEBI" id="CHEBI:57567"/>
        <dbReference type="ChEBI" id="CHEBI:58053"/>
        <dbReference type="ChEBI" id="CHEBI:58189"/>
        <dbReference type="EC" id="6.3.4.4"/>
    </reaction>
</comment>
<dbReference type="GO" id="GO:0004019">
    <property type="term" value="F:adenylosuccinate synthase activity"/>
    <property type="evidence" value="ECO:0007669"/>
    <property type="project" value="UniProtKB-EC"/>
</dbReference>
<dbReference type="EC" id="6.3.4.4" evidence="8 10"/>
<dbReference type="NCBIfam" id="TIGR00184">
    <property type="entry name" value="purA"/>
    <property type="match status" value="1"/>
</dbReference>
<keyword evidence="8" id="KW-0963">Cytoplasm</keyword>
<dbReference type="PANTHER" id="PTHR11846:SF0">
    <property type="entry name" value="ADENYLOSUCCINATE SYNTHETASE"/>
    <property type="match status" value="1"/>
</dbReference>
<gene>
    <name evidence="8" type="primary">purA</name>
    <name evidence="11" type="ORF">JRV97_04195</name>
</gene>
<keyword evidence="6 8" id="KW-0460">Magnesium</keyword>
<feature type="active site" description="Proton donor" evidence="8">
    <location>
        <position position="41"/>
    </location>
</feature>
<evidence type="ECO:0000256" key="2">
    <source>
        <dbReference type="ARBA" id="ARBA00022598"/>
    </source>
</evidence>
<feature type="binding site" evidence="8">
    <location>
        <begin position="12"/>
        <end position="18"/>
    </location>
    <ligand>
        <name>GTP</name>
        <dbReference type="ChEBI" id="CHEBI:37565"/>
    </ligand>
</feature>
<feature type="binding site" evidence="8">
    <location>
        <begin position="295"/>
        <end position="301"/>
    </location>
    <ligand>
        <name>substrate</name>
    </ligand>
</feature>
<evidence type="ECO:0000256" key="8">
    <source>
        <dbReference type="HAMAP-Rule" id="MF_00011"/>
    </source>
</evidence>
<keyword evidence="2 8" id="KW-0436">Ligase</keyword>
<feature type="binding site" evidence="8">
    <location>
        <position position="13"/>
    </location>
    <ligand>
        <name>Mg(2+)</name>
        <dbReference type="ChEBI" id="CHEBI:18420"/>
    </ligand>
</feature>
<feature type="binding site" description="in other chain" evidence="8">
    <location>
        <position position="299"/>
    </location>
    <ligand>
        <name>IMP</name>
        <dbReference type="ChEBI" id="CHEBI:58053"/>
        <note>ligand shared between dimeric partners</note>
    </ligand>
</feature>
<dbReference type="InterPro" id="IPR042109">
    <property type="entry name" value="Adenylosuccinate_synth_dom1"/>
</dbReference>
<dbReference type="NCBIfam" id="NF002223">
    <property type="entry name" value="PRK01117.1"/>
    <property type="match status" value="1"/>
</dbReference>
<evidence type="ECO:0000256" key="6">
    <source>
        <dbReference type="ARBA" id="ARBA00022842"/>
    </source>
</evidence>
<dbReference type="InterPro" id="IPR001114">
    <property type="entry name" value="Adenylosuccinate_synthetase"/>
</dbReference>
<comment type="cofactor">
    <cofactor evidence="8">
        <name>Mg(2+)</name>
        <dbReference type="ChEBI" id="CHEBI:18420"/>
    </cofactor>
    <text evidence="8">Binds 1 Mg(2+) ion per subunit.</text>
</comment>
<feature type="active site" evidence="9">
    <location>
        <position position="139"/>
    </location>
</feature>
<dbReference type="Gene3D" id="1.10.300.10">
    <property type="entry name" value="Adenylosuccinate Synthetase, subunit A, domain 2"/>
    <property type="match status" value="1"/>
</dbReference>
<dbReference type="Gene3D" id="3.40.440.10">
    <property type="entry name" value="Adenylosuccinate Synthetase, subunit A, domain 1"/>
    <property type="match status" value="1"/>
</dbReference>
<dbReference type="InterPro" id="IPR018220">
    <property type="entry name" value="Adenylosuccin_syn_GTP-bd"/>
</dbReference>
<dbReference type="Gene3D" id="3.90.170.10">
    <property type="entry name" value="Adenylosuccinate Synthetase, subunit A, domain 3"/>
    <property type="match status" value="1"/>
</dbReference>
<evidence type="ECO:0000256" key="1">
    <source>
        <dbReference type="ARBA" id="ARBA00011738"/>
    </source>
</evidence>
<feature type="binding site" description="in other chain" evidence="8">
    <location>
        <begin position="38"/>
        <end position="41"/>
    </location>
    <ligand>
        <name>IMP</name>
        <dbReference type="ChEBI" id="CHEBI:58053"/>
        <note>ligand shared between dimeric partners</note>
    </ligand>
</feature>
<feature type="active site" description="Proton acceptor" evidence="8">
    <location>
        <position position="13"/>
    </location>
</feature>
<organism evidence="11 12">
    <name type="scientific">Marinitoga aeolica</name>
    <dbReference type="NCBI Taxonomy" id="2809031"/>
    <lineage>
        <taxon>Bacteria</taxon>
        <taxon>Thermotogati</taxon>
        <taxon>Thermotogota</taxon>
        <taxon>Thermotogae</taxon>
        <taxon>Petrotogales</taxon>
        <taxon>Petrotogaceae</taxon>
        <taxon>Marinitoga</taxon>
    </lineage>
</organism>
<dbReference type="InterPro" id="IPR042111">
    <property type="entry name" value="Adenylosuccinate_synth_dom3"/>
</dbReference>
<keyword evidence="3 8" id="KW-0479">Metal-binding</keyword>
<feature type="binding site" evidence="8">
    <location>
        <position position="142"/>
    </location>
    <ligand>
        <name>IMP</name>
        <dbReference type="ChEBI" id="CHEBI:58053"/>
        <note>ligand shared between dimeric partners</note>
    </ligand>
</feature>
<comment type="similarity">
    <text evidence="8 10">Belongs to the adenylosuccinate synthetase family.</text>
</comment>
<dbReference type="Pfam" id="PF00709">
    <property type="entry name" value="Adenylsucc_synt"/>
    <property type="match status" value="1"/>
</dbReference>
<dbReference type="EMBL" id="CP069362">
    <property type="protein sequence ID" value="WGS65760.1"/>
    <property type="molecule type" value="Genomic_DNA"/>
</dbReference>
<dbReference type="RefSeq" id="WP_281000493.1">
    <property type="nucleotide sequence ID" value="NZ_CP069362.1"/>
</dbReference>
<comment type="function">
    <text evidence="8">Plays an important role in the de novo pathway of purine nucleotide biosynthesis. Catalyzes the first committed step in the biosynthesis of AMP from IMP.</text>
</comment>
<dbReference type="NCBIfam" id="NF010355">
    <property type="entry name" value="PRK13783.1"/>
    <property type="match status" value="1"/>
</dbReference>
<feature type="binding site" description="in other chain" evidence="8">
    <location>
        <begin position="13"/>
        <end position="16"/>
    </location>
    <ligand>
        <name>IMP</name>
        <dbReference type="ChEBI" id="CHEBI:58053"/>
        <note>ligand shared between dimeric partners</note>
    </ligand>
</feature>
<evidence type="ECO:0000256" key="7">
    <source>
        <dbReference type="ARBA" id="ARBA00023134"/>
    </source>
</evidence>
<feature type="binding site" evidence="8">
    <location>
        <begin position="399"/>
        <end position="401"/>
    </location>
    <ligand>
        <name>GTP</name>
        <dbReference type="ChEBI" id="CHEBI:37565"/>
    </ligand>
</feature>
<protein>
    <recommendedName>
        <fullName evidence="8 10">Adenylosuccinate synthetase</fullName>
        <shortName evidence="8">AMPSase</shortName>
        <shortName evidence="8">AdSS</shortName>
        <ecNumber evidence="8 10">6.3.4.4</ecNumber>
    </recommendedName>
    <alternativeName>
        <fullName evidence="8">IMP--aspartate ligase</fullName>
    </alternativeName>
</protein>
<dbReference type="PROSITE" id="PS01266">
    <property type="entry name" value="ADENYLOSUCCIN_SYN_1"/>
    <property type="match status" value="1"/>
</dbReference>
<feature type="binding site" evidence="8">
    <location>
        <position position="301"/>
    </location>
    <ligand>
        <name>GTP</name>
        <dbReference type="ChEBI" id="CHEBI:37565"/>
    </ligand>
</feature>
<evidence type="ECO:0000256" key="4">
    <source>
        <dbReference type="ARBA" id="ARBA00022741"/>
    </source>
</evidence>
<comment type="pathway">
    <text evidence="8 10">Purine metabolism; AMP biosynthesis via de novo pathway; AMP from IMP: step 1/2.</text>
</comment>
<feature type="binding site" evidence="8">
    <location>
        <position position="40"/>
    </location>
    <ligand>
        <name>Mg(2+)</name>
        <dbReference type="ChEBI" id="CHEBI:18420"/>
    </ligand>
</feature>
<dbReference type="SMART" id="SM00788">
    <property type="entry name" value="Adenylsucc_synt"/>
    <property type="match status" value="1"/>
</dbReference>
<feature type="binding site" description="in other chain" evidence="8">
    <location>
        <position position="221"/>
    </location>
    <ligand>
        <name>IMP</name>
        <dbReference type="ChEBI" id="CHEBI:58053"/>
        <note>ligand shared between dimeric partners</note>
    </ligand>
</feature>
<comment type="subcellular location">
    <subcellularLocation>
        <location evidence="8">Cytoplasm</location>
    </subcellularLocation>
</comment>
<sequence>MERVAIVGAQWGDEGKGKVVNYFSKNYEWIVRFSGGANAGHTIYYKDKKYVNHLLPSIIPEGKSKAFLGAGMVIDIEQLIKEIEILENDFPGVSSKIYIDLEAFLVLPYHKEEDGILEELRKNPIGTTKKGIGPSYTDKVSREGFKIYHLFDEKLLKQRLEEVIFLKKNIYGERFKFEAEEIFEYLINQKKKLEKMKVNFTSAIDMANVFRNTSVLFEGAQGVLLDLDFGTYPFVTSGATMAHGVSSVGFSTFELDEVLGVLKAYTTRVGEGPFPTEEYGEMGEIIREKGNEFGATTGRPRRVGWLDLPALRYAKLRSGLTKFVITKADVLNGLEEIKVCVAYDVNGEIKEIPTSSYDFFVGKPVYETLEGWPDTNHINFLKYMSFIEEKTGVEIPYISYGPKTDEMCTKNDLIFEI</sequence>